<sequence>MRRAITLIALAAALVATPASAREMLWYDGIHAVTLSVPKAADPVVTVAARMFASDMKAVTGQSAVTAAPAEATIRIVELDRTAKTERQKLAADGVPVDSLLSMTDAFHISVINRQIVVVGANGRGAAYGLLEMSRRAGVSPWIWWGDVAPQRRDRLTIDDAFRTTQGASVEFRGIFINDEDWSLRPWSYGTYEPAHFGIIGPKTYKKVFQLLLRLRANTIWPAMHTGTQPFFLTPGAKAMADSCGIVVGTSHCEPLLRNNVGEWDVRRRGPFNYITNRKQVVDYWSERLREVRGSRGGNLLTIGMRGIHDGSMEGVRTMDEKQRALQQVIDDQQQLIARWIGHPETTPQVFVPYKEVLEIYDRGLRVPDNVTLMWCDDNYGYMTRLSDSTEQKRRGGAGVYYHLSYWGRPHDYLWLTTTQPGLIYNEMREAYDHNARKLWIANVHDPKVAGYDLELFLDMAWNINSVSAATVADHYRRWLCRQFGSTAGEALWPSMCEFYRLCGERRPEFMGWSQTELDKRTYDRGLSPVRNTEFTAAFGDELDRYLDRFAAVAARVKAVAKTIPVERQDAFFAAIEYPVLAADANARKLLWAQKARQAANGSTTDGMFAANTVIYHACAESQSAYQEIRRLTEYYNDRMTGGKWRRSMNMRPRDLPVFGAPVLPTLLTDDEVTYWLHRDTIATGHHPILLQRGVIARNAAQWTTADSGARVVSMLGHSMEAVALPKGGALTYDFTTADSADAVLRIALIPTQPNDNGDLRFSVSIDGAEPKIFSLKEKFRSEGWKQNVLRGQAVRTMALSGLKAGLHRLVIRAIDNHVVVDQWMIDRDATRKFYLFPVAGPSKGGGGKNTEK</sequence>
<dbReference type="SUPFAM" id="SSF55545">
    <property type="entry name" value="beta-N-acetylhexosaminidase-like domain"/>
    <property type="match status" value="1"/>
</dbReference>
<dbReference type="AlphaFoldDB" id="A0A9R1C8R6"/>
<gene>
    <name evidence="4" type="ORF">PRLR5076_09890</name>
</gene>
<comment type="caution">
    <text evidence="4">The sequence shown here is derived from an EMBL/GenBank/DDBJ whole genome shotgun (WGS) entry which is preliminary data.</text>
</comment>
<accession>A0A9R1C8R6</accession>
<organism evidence="4 5">
    <name type="scientific">Prevotella lacticifex</name>
    <dbReference type="NCBI Taxonomy" id="2854755"/>
    <lineage>
        <taxon>Bacteria</taxon>
        <taxon>Pseudomonadati</taxon>
        <taxon>Bacteroidota</taxon>
        <taxon>Bacteroidia</taxon>
        <taxon>Bacteroidales</taxon>
        <taxon>Prevotellaceae</taxon>
        <taxon>Prevotella</taxon>
    </lineage>
</organism>
<reference evidence="4" key="1">
    <citation type="journal article" date="2022" name="Int. J. Syst. Evol. Microbiol.">
        <title>Prevotella lacticifex sp. nov., isolated from the rumen of cows.</title>
        <authorList>
            <person name="Shinkai T."/>
            <person name="Ikeyama N."/>
            <person name="Kumagai M."/>
            <person name="Ohmori H."/>
            <person name="Sakamoto M."/>
            <person name="Ohkuma M."/>
            <person name="Mitsumori M."/>
        </authorList>
    </citation>
    <scope>NUCLEOTIDE SEQUENCE</scope>
    <source>
        <strain evidence="4">R5076</strain>
    </source>
</reference>
<dbReference type="Gene3D" id="3.20.20.520">
    <property type="entry name" value="Glycosyl hydrolase family 115"/>
    <property type="match status" value="1"/>
</dbReference>
<evidence type="ECO:0000313" key="5">
    <source>
        <dbReference type="Proteomes" id="UP000825483"/>
    </source>
</evidence>
<dbReference type="InterPro" id="IPR042301">
    <property type="entry name" value="GH115_sf"/>
</dbReference>
<dbReference type="InterPro" id="IPR031924">
    <property type="entry name" value="GH115"/>
</dbReference>
<evidence type="ECO:0000256" key="2">
    <source>
        <dbReference type="SAM" id="SignalP"/>
    </source>
</evidence>
<dbReference type="InterPro" id="IPR041437">
    <property type="entry name" value="GH115_C"/>
</dbReference>
<dbReference type="RefSeq" id="WP_223927259.1">
    <property type="nucleotide sequence ID" value="NZ_BPTU01000003.1"/>
</dbReference>
<keyword evidence="1" id="KW-0378">Hydrolase</keyword>
<evidence type="ECO:0000256" key="1">
    <source>
        <dbReference type="ARBA" id="ARBA00022801"/>
    </source>
</evidence>
<dbReference type="GO" id="GO:0005975">
    <property type="term" value="P:carbohydrate metabolic process"/>
    <property type="evidence" value="ECO:0007669"/>
    <property type="project" value="UniProtKB-ARBA"/>
</dbReference>
<dbReference type="InterPro" id="IPR029018">
    <property type="entry name" value="Hex-like_dom2"/>
</dbReference>
<dbReference type="Gene3D" id="1.20.58.2150">
    <property type="match status" value="1"/>
</dbReference>
<feature type="chain" id="PRO_5040317272" description="Gylcosyl hydrolase 115 C-terminal domain-containing protein" evidence="2">
    <location>
        <begin position="22"/>
        <end position="853"/>
    </location>
</feature>
<dbReference type="Pfam" id="PF15979">
    <property type="entry name" value="Glyco_hydro_115"/>
    <property type="match status" value="1"/>
</dbReference>
<feature type="signal peptide" evidence="2">
    <location>
        <begin position="1"/>
        <end position="21"/>
    </location>
</feature>
<dbReference type="PANTHER" id="PTHR37842:SF2">
    <property type="entry name" value="GYLCOSYL HYDROLASE 115 C-TERMINAL DOMAIN-CONTAINING PROTEIN"/>
    <property type="match status" value="1"/>
</dbReference>
<name>A0A9R1C8R6_9BACT</name>
<dbReference type="Gene3D" id="2.60.120.1620">
    <property type="match status" value="1"/>
</dbReference>
<dbReference type="GeneID" id="72467915"/>
<dbReference type="GO" id="GO:0016787">
    <property type="term" value="F:hydrolase activity"/>
    <property type="evidence" value="ECO:0007669"/>
    <property type="project" value="UniProtKB-KW"/>
</dbReference>
<proteinExistence type="predicted"/>
<keyword evidence="2" id="KW-0732">Signal</keyword>
<protein>
    <recommendedName>
        <fullName evidence="3">Gylcosyl hydrolase 115 C-terminal domain-containing protein</fullName>
    </recommendedName>
</protein>
<dbReference type="Pfam" id="PF17829">
    <property type="entry name" value="GH115_C"/>
    <property type="match status" value="1"/>
</dbReference>
<evidence type="ECO:0000313" key="4">
    <source>
        <dbReference type="EMBL" id="GJG58138.1"/>
    </source>
</evidence>
<keyword evidence="5" id="KW-1185">Reference proteome</keyword>
<feature type="domain" description="Gylcosyl hydrolase 115 C-terminal" evidence="3">
    <location>
        <begin position="723"/>
        <end position="838"/>
    </location>
</feature>
<dbReference type="EMBL" id="BPUB01000001">
    <property type="protein sequence ID" value="GJG58138.1"/>
    <property type="molecule type" value="Genomic_DNA"/>
</dbReference>
<dbReference type="PANTHER" id="PTHR37842">
    <property type="match status" value="1"/>
</dbReference>
<dbReference type="Gene3D" id="3.30.379.10">
    <property type="entry name" value="Chitobiase/beta-hexosaminidase domain 2-like"/>
    <property type="match status" value="1"/>
</dbReference>
<dbReference type="Proteomes" id="UP000825483">
    <property type="component" value="Unassembled WGS sequence"/>
</dbReference>
<evidence type="ECO:0000259" key="3">
    <source>
        <dbReference type="Pfam" id="PF17829"/>
    </source>
</evidence>